<sequence>MPADAAGRRGKDQFAGAGAKMTPAGKPDGVKYAAFFRNLNLGRPNCPSKAQLEAAFISAGASAAASFLTNGTVVFTVKSEARAMKVLALARQILQAECGLREPAYIRSIDYLAGLVALDLFAAIERGDVYECCISFLHADSVMPAALPLESKRRDLEIFHCTGSEALSVSRKIGSSPGSPNAFLEKLLGLPATTRSWNTVRRLVLKHG</sequence>
<accession>G0AGA3</accession>
<protein>
    <recommendedName>
        <fullName evidence="4">DUF1697 domain-containing protein</fullName>
    </recommendedName>
</protein>
<name>G0AGA3_COLFT</name>
<proteinExistence type="predicted"/>
<dbReference type="HOGENOM" id="CLU_1319104_0_0_4"/>
<dbReference type="AlphaFoldDB" id="G0AGA3"/>
<dbReference type="KEGG" id="cfu:CFU_0156"/>
<keyword evidence="3" id="KW-1185">Reference proteome</keyword>
<gene>
    <name evidence="2" type="ordered locus">CFU_0156</name>
</gene>
<evidence type="ECO:0000256" key="1">
    <source>
        <dbReference type="SAM" id="MobiDB-lite"/>
    </source>
</evidence>
<feature type="compositionally biased region" description="Basic and acidic residues" evidence="1">
    <location>
        <begin position="1"/>
        <end position="12"/>
    </location>
</feature>
<dbReference type="eggNOG" id="COG3797">
    <property type="taxonomic scope" value="Bacteria"/>
</dbReference>
<evidence type="ECO:0000313" key="2">
    <source>
        <dbReference type="EMBL" id="AEK59994.1"/>
    </source>
</evidence>
<reference evidence="2 3" key="3">
    <citation type="journal article" date="2008" name="FEMS Microbiol. Ecol.">
        <title>Identification and characterization of genes underlying chitinolysis in Collimonas fungivorans Ter331.</title>
        <authorList>
            <person name="Fritsche K."/>
            <person name="de Boer W."/>
            <person name="Gerards S."/>
            <person name="van den Berg M."/>
            <person name="van Veen J.A."/>
            <person name="Leveau J.H."/>
        </authorList>
    </citation>
    <scope>NUCLEOTIDE SEQUENCE [LARGE SCALE GENOMIC DNA]</scope>
    <source>
        <strain evidence="2 3">Ter331</strain>
    </source>
</reference>
<dbReference type="InterPro" id="IPR012545">
    <property type="entry name" value="DUF1697"/>
</dbReference>
<dbReference type="Pfam" id="PF08002">
    <property type="entry name" value="DUF1697"/>
    <property type="match status" value="1"/>
</dbReference>
<dbReference type="PANTHER" id="PTHR36439">
    <property type="entry name" value="BLL4334 PROTEIN"/>
    <property type="match status" value="1"/>
</dbReference>
<dbReference type="PANTHER" id="PTHR36439:SF1">
    <property type="entry name" value="DUF1697 DOMAIN-CONTAINING PROTEIN"/>
    <property type="match status" value="1"/>
</dbReference>
<evidence type="ECO:0000313" key="3">
    <source>
        <dbReference type="Proteomes" id="UP000008392"/>
    </source>
</evidence>
<evidence type="ECO:0008006" key="4">
    <source>
        <dbReference type="Google" id="ProtNLM"/>
    </source>
</evidence>
<dbReference type="Proteomes" id="UP000008392">
    <property type="component" value="Chromosome"/>
</dbReference>
<reference evidence="2 3" key="5">
    <citation type="journal article" date="2011" name="ISME J.">
        <title>Dual transcriptional profiling of a bacterial/fungal confrontation: Collimonas fungivorans versus Aspergillus niger.</title>
        <authorList>
            <person name="Mela F."/>
            <person name="Fritsche K."/>
            <person name="de Boer W."/>
            <person name="van Veen J.A."/>
            <person name="de Graaff L.H."/>
            <person name="van den Berg M."/>
            <person name="Leveau J.H."/>
        </authorList>
    </citation>
    <scope>NUCLEOTIDE SEQUENCE [LARGE SCALE GENOMIC DNA]</scope>
    <source>
        <strain evidence="2 3">Ter331</strain>
    </source>
</reference>
<reference evidence="3" key="6">
    <citation type="submission" date="2011-05" db="EMBL/GenBank/DDBJ databases">
        <title>Complete sequence of Collimonas fungivorans Ter331.</title>
        <authorList>
            <person name="Leveau J.H."/>
        </authorList>
    </citation>
    <scope>NUCLEOTIDE SEQUENCE [LARGE SCALE GENOMIC DNA]</scope>
    <source>
        <strain evidence="3">Ter331</strain>
    </source>
</reference>
<organism evidence="2 3">
    <name type="scientific">Collimonas fungivorans (strain Ter331)</name>
    <dbReference type="NCBI Taxonomy" id="1005048"/>
    <lineage>
        <taxon>Bacteria</taxon>
        <taxon>Pseudomonadati</taxon>
        <taxon>Pseudomonadota</taxon>
        <taxon>Betaproteobacteria</taxon>
        <taxon>Burkholderiales</taxon>
        <taxon>Oxalobacteraceae</taxon>
        <taxon>Collimonas</taxon>
    </lineage>
</organism>
<feature type="region of interest" description="Disordered" evidence="1">
    <location>
        <begin position="1"/>
        <end position="22"/>
    </location>
</feature>
<dbReference type="Gene3D" id="3.30.70.1280">
    <property type="entry name" value="SP0830-like domains"/>
    <property type="match status" value="1"/>
</dbReference>
<reference evidence="2 3" key="1">
    <citation type="journal article" date="2004" name="Environ. Microbiol.">
        <title>Phylogeny-function analysis of (meta)genomic libraries: screening for expression of ribosomal RNA genes by large-insert library fluorescent in situ hybridization (LIL-FISH).</title>
        <authorList>
            <person name="Leveau J.H."/>
            <person name="Gerards S."/>
            <person name="de Boer W."/>
            <person name="van Veen J.A."/>
        </authorList>
    </citation>
    <scope>NUCLEOTIDE SEQUENCE [LARGE SCALE GENOMIC DNA]</scope>
    <source>
        <strain evidence="2 3">Ter331</strain>
    </source>
</reference>
<reference evidence="2 3" key="2">
    <citation type="journal article" date="2006" name="J. Microbiol. Methods">
        <title>Genomic flank-sequencing of plasposon insertion sites for rapid identification of functional genes.</title>
        <authorList>
            <person name="Leveau J.H."/>
            <person name="Gerards S."/>
            <person name="Fritsche K."/>
            <person name="Zondag G."/>
            <person name="van Veen J.A."/>
        </authorList>
    </citation>
    <scope>NUCLEOTIDE SEQUENCE [LARGE SCALE GENOMIC DNA]</scope>
    <source>
        <strain evidence="2 3">Ter331</strain>
    </source>
</reference>
<dbReference type="STRING" id="1005048.CFU_0156"/>
<reference evidence="2 3" key="4">
    <citation type="journal article" date="2010" name="Environ. Microbiol.">
        <title>The bacterial genus Collimonas: mycophagy, weathering and other adaptive solutions to life in oligotrophic soil environments.</title>
        <authorList>
            <person name="Leveau J.H."/>
            <person name="Uroz S."/>
            <person name="de Boer W."/>
        </authorList>
    </citation>
    <scope>NUCLEOTIDE SEQUENCE [LARGE SCALE GENOMIC DNA]</scope>
    <source>
        <strain evidence="2 3">Ter331</strain>
    </source>
</reference>
<dbReference type="EMBL" id="CP002745">
    <property type="protein sequence ID" value="AEK59994.1"/>
    <property type="molecule type" value="Genomic_DNA"/>
</dbReference>
<dbReference type="SUPFAM" id="SSF160379">
    <property type="entry name" value="SP0830-like"/>
    <property type="match status" value="1"/>
</dbReference>